<protein>
    <submittedName>
        <fullName evidence="1">CRISPR-associated protein Csx11</fullName>
    </submittedName>
</protein>
<dbReference type="EMBL" id="CP009506">
    <property type="protein sequence ID" value="AKB28588.1"/>
    <property type="molecule type" value="Genomic_DNA"/>
</dbReference>
<accession>A0A0E3P4D1</accession>
<gene>
    <name evidence="1" type="ORF">MSSIT_1869</name>
</gene>
<reference evidence="1 2" key="1">
    <citation type="submission" date="2014-07" db="EMBL/GenBank/DDBJ databases">
        <title>Methanogenic archaea and the global carbon cycle.</title>
        <authorList>
            <person name="Henriksen J.R."/>
            <person name="Luke J."/>
            <person name="Reinhart S."/>
            <person name="Benedict M.N."/>
            <person name="Youngblut N.D."/>
            <person name="Metcalf M.E."/>
            <person name="Whitaker R.J."/>
            <person name="Metcalf W.W."/>
        </authorList>
    </citation>
    <scope>NUCLEOTIDE SEQUENCE [LARGE SCALE GENOMIC DNA]</scope>
    <source>
        <strain evidence="1 2">T4/M</strain>
    </source>
</reference>
<dbReference type="KEGG" id="msw:MSSIT_1869"/>
<dbReference type="AlphaFoldDB" id="A0A0E3P4D1"/>
<dbReference type="Proteomes" id="UP000033111">
    <property type="component" value="Chromosome"/>
</dbReference>
<name>A0A0E3P4D1_9EURY</name>
<proteinExistence type="predicted"/>
<organism evidence="1 2">
    <name type="scientific">Methanosarcina siciliae T4/M</name>
    <dbReference type="NCBI Taxonomy" id="1434120"/>
    <lineage>
        <taxon>Archaea</taxon>
        <taxon>Methanobacteriati</taxon>
        <taxon>Methanobacteriota</taxon>
        <taxon>Stenosarchaea group</taxon>
        <taxon>Methanomicrobia</taxon>
        <taxon>Methanosarcinales</taxon>
        <taxon>Methanosarcinaceae</taxon>
        <taxon>Methanosarcina</taxon>
    </lineage>
</organism>
<dbReference type="PATRIC" id="fig|1434120.4.peg.2393"/>
<keyword evidence="2" id="KW-1185">Reference proteome</keyword>
<sequence>MNGQERIKENADFILLSEIYSLLHDLGKLSKEFIVEQSKECFDSKKNYSIYCKFKHYNIFSENNDKFDYSEFLSSSFKEIISKEVFKDIINKNIRTNTIKPIFSEKLAGPKEIISEHHGKKTDKRLIELLKNIDRLDSGVDKGILQNIGKQSIECTKISTSFGHEKKINIEDLKPSRENLCNELSTYLEEISEKPDNIVMQRKKIIELLKKEFLKALGDTRRSGNDVTLWDHSYSVASLYKSAIANMIHNGEWTNLKDLKWVIIGVQYDKLGLVEKAHKLVDIVAYRKLTEDIDQEIKTYIEEEFPIGNEIYRDESGIYFVGPDIGRDSLEKLIKEEILCRVNKKSDGEVIPYISISESSRSLVLLTNLLTEARGNFQLHEEVPEWKEKWDQVLTIDVQDAQVSKSSCDVCKSNDQCINNGRIKRSFCKNTCTRYHECIAGGGNKEYQVDICPVCKVHPKCEHQEVCKCCLNRGESRIKDWLPNNFSDKKYPTIWINEIADSNGKVAIVTGRFNLSKWLNGELLNTVFSQTTQNLESYDNWNSLSDCLRQELKINKGKPKCLEEIAGESYQREMNSHQFYENLVVDRNPLWDAKINNWKDGSSCEKATERLLLTIFRKHPSPSRLRRIWTSTETFWKETSDFLKNNENYYIYIPTAHDYKDIETSSKIRFKRLNITLKDTKGLLRGTYVAKFKKLSIVMYFDGEKFITTQNLDIPELKGLFDDTTDKLKKYIGDEIEIELEGTKPDKFERYIINDVFYGSYYNPFLEVLLSPVTFQFIVPANSVPKIISEIHAKYSLEMGNVAGRLPLNLGVVFFDSKTALYAAVNASRRMLNGFEDVEFMDFSVSNFSKDSPIVNLEVDNLEVDNQGIRKKEIQLNKCLDEQAKYYFNFLLKTSEDKAQKKKSFFKTFIENEKEFLINGSDLDQGDCVKLYPNYFDFEFLDTTARRLEISYDSDHKRIDKSSLKGSKPYLLEEFSSVFEKVWNLFNTQYMTTSQLKNIQENLVKLHMDWKDCKEKNKTEYYETLEKQIENILINVGTRKWWNSLDKEGKELLKKVCLDKTIFDILEFYNSILKLKPNGDKNE</sequence>
<dbReference type="HOGENOM" id="CLU_007515_0_0_2"/>
<evidence type="ECO:0000313" key="1">
    <source>
        <dbReference type="EMBL" id="AKB28588.1"/>
    </source>
</evidence>
<evidence type="ECO:0000313" key="2">
    <source>
        <dbReference type="Proteomes" id="UP000033111"/>
    </source>
</evidence>